<evidence type="ECO:0000313" key="1">
    <source>
        <dbReference type="EMBL" id="MBI1756296.1"/>
    </source>
</evidence>
<protein>
    <submittedName>
        <fullName evidence="1">Uncharacterized protein</fullName>
    </submittedName>
</protein>
<accession>A0A931LZV6</accession>
<proteinExistence type="predicted"/>
<name>A0A931LZV6_FIMGI</name>
<dbReference type="Proteomes" id="UP000727962">
    <property type="component" value="Unassembled WGS sequence"/>
</dbReference>
<gene>
    <name evidence="1" type="ORF">HYR64_04220</name>
</gene>
<dbReference type="AlphaFoldDB" id="A0A931LZV6"/>
<reference evidence="1" key="1">
    <citation type="submission" date="2020-07" db="EMBL/GenBank/DDBJ databases">
        <title>Huge and variable diversity of episymbiotic CPR bacteria and DPANN archaea in groundwater ecosystems.</title>
        <authorList>
            <person name="He C.Y."/>
            <person name="Keren R."/>
            <person name="Whittaker M."/>
            <person name="Farag I.F."/>
            <person name="Doudna J."/>
            <person name="Cate J.H.D."/>
            <person name="Banfield J.F."/>
        </authorList>
    </citation>
    <scope>NUCLEOTIDE SEQUENCE</scope>
    <source>
        <strain evidence="1">NC_groundwater_17_Pr7_B-0.1um_64_12</strain>
    </source>
</reference>
<dbReference type="EMBL" id="JACOSL010000027">
    <property type="protein sequence ID" value="MBI1756296.1"/>
    <property type="molecule type" value="Genomic_DNA"/>
</dbReference>
<comment type="caution">
    <text evidence="1">The sequence shown here is derived from an EMBL/GenBank/DDBJ whole genome shotgun (WGS) entry which is preliminary data.</text>
</comment>
<evidence type="ECO:0000313" key="2">
    <source>
        <dbReference type="Proteomes" id="UP000727962"/>
    </source>
</evidence>
<sequence length="112" mass="11883">MAIALAMALPAVLWAQPKGKTVSVKGEIVDLWCFLEDGSRGAKHKDCGMTCAKAGNPIGIVDKKGNVYVLMGIEDHQPAKDVLIDNMASTVTVTGTLVKKGGTQVIYVKKVK</sequence>
<organism evidence="1 2">
    <name type="scientific">Fimbriimonas ginsengisoli</name>
    <dbReference type="NCBI Taxonomy" id="1005039"/>
    <lineage>
        <taxon>Bacteria</taxon>
        <taxon>Bacillati</taxon>
        <taxon>Armatimonadota</taxon>
        <taxon>Fimbriimonadia</taxon>
        <taxon>Fimbriimonadales</taxon>
        <taxon>Fimbriimonadaceae</taxon>
        <taxon>Fimbriimonas</taxon>
    </lineage>
</organism>